<sequence length="177" mass="19011">MSFAPYQPPPQPGRSNSNYSGGYQQLPGGSGSVGGGGSSSAAPQSFNGGSAYVTPGAVEQGGERINKYETQLPVRVDIEAALCYSLMALSAVVFLIFETKNDYVRYHAWQSALTFTVLIAAQIIFSFISSALAWIVFIIELGAVGWLGYNAYINGDSLDRYEVPYIGKIASQWVDSE</sequence>
<proteinExistence type="predicted"/>
<evidence type="ECO:0000256" key="5">
    <source>
        <dbReference type="SAM" id="MobiDB-lite"/>
    </source>
</evidence>
<dbReference type="PANTHER" id="PTHR36460:SF1">
    <property type="entry name" value="UPF0132 DOMAIN PROTEIN (AFU_ORTHOLOGUE AFUA_3G10255)"/>
    <property type="match status" value="1"/>
</dbReference>
<keyword evidence="8" id="KW-1185">Reference proteome</keyword>
<feature type="transmembrane region" description="Helical" evidence="6">
    <location>
        <begin position="78"/>
        <end position="97"/>
    </location>
</feature>
<feature type="region of interest" description="Disordered" evidence="5">
    <location>
        <begin position="1"/>
        <end position="41"/>
    </location>
</feature>
<feature type="compositionally biased region" description="Pro residues" evidence="5">
    <location>
        <begin position="1"/>
        <end position="12"/>
    </location>
</feature>
<protein>
    <submittedName>
        <fullName evidence="7">Uncharacterized protein</fullName>
    </submittedName>
</protein>
<feature type="compositionally biased region" description="Gly residues" evidence="5">
    <location>
        <begin position="28"/>
        <end position="38"/>
    </location>
</feature>
<feature type="transmembrane region" description="Helical" evidence="6">
    <location>
        <begin position="109"/>
        <end position="128"/>
    </location>
</feature>
<gene>
    <name evidence="7" type="ORF">HK097_008162</name>
</gene>
<evidence type="ECO:0000256" key="6">
    <source>
        <dbReference type="SAM" id="Phobius"/>
    </source>
</evidence>
<dbReference type="AlphaFoldDB" id="A0AAD5X1V0"/>
<comment type="subcellular location">
    <subcellularLocation>
        <location evidence="1">Membrane</location>
        <topology evidence="1">Multi-pass membrane protein</topology>
    </subcellularLocation>
</comment>
<keyword evidence="3 6" id="KW-1133">Transmembrane helix</keyword>
<accession>A0AAD5X1V0</accession>
<dbReference type="Proteomes" id="UP001212841">
    <property type="component" value="Unassembled WGS sequence"/>
</dbReference>
<evidence type="ECO:0000313" key="7">
    <source>
        <dbReference type="EMBL" id="KAJ3050844.1"/>
    </source>
</evidence>
<comment type="caution">
    <text evidence="7">The sequence shown here is derived from an EMBL/GenBank/DDBJ whole genome shotgun (WGS) entry which is preliminary data.</text>
</comment>
<dbReference type="PANTHER" id="PTHR36460">
    <property type="entry name" value="UPF0132 DOMAIN PROTEIN (AFU_ORTHOLOGUE AFUA_3G10255)"/>
    <property type="match status" value="1"/>
</dbReference>
<evidence type="ECO:0000256" key="2">
    <source>
        <dbReference type="ARBA" id="ARBA00022692"/>
    </source>
</evidence>
<reference evidence="7" key="1">
    <citation type="submission" date="2020-05" db="EMBL/GenBank/DDBJ databases">
        <title>Phylogenomic resolution of chytrid fungi.</title>
        <authorList>
            <person name="Stajich J.E."/>
            <person name="Amses K."/>
            <person name="Simmons R."/>
            <person name="Seto K."/>
            <person name="Myers J."/>
            <person name="Bonds A."/>
            <person name="Quandt C.A."/>
            <person name="Barry K."/>
            <person name="Liu P."/>
            <person name="Grigoriev I."/>
            <person name="Longcore J.E."/>
            <person name="James T.Y."/>
        </authorList>
    </citation>
    <scope>NUCLEOTIDE SEQUENCE</scope>
    <source>
        <strain evidence="7">JEL0318</strain>
    </source>
</reference>
<name>A0AAD5X1V0_9FUNG</name>
<evidence type="ECO:0000256" key="4">
    <source>
        <dbReference type="ARBA" id="ARBA00023136"/>
    </source>
</evidence>
<feature type="compositionally biased region" description="Polar residues" evidence="5">
    <location>
        <begin position="13"/>
        <end position="23"/>
    </location>
</feature>
<organism evidence="7 8">
    <name type="scientific">Rhizophlyctis rosea</name>
    <dbReference type="NCBI Taxonomy" id="64517"/>
    <lineage>
        <taxon>Eukaryota</taxon>
        <taxon>Fungi</taxon>
        <taxon>Fungi incertae sedis</taxon>
        <taxon>Chytridiomycota</taxon>
        <taxon>Chytridiomycota incertae sedis</taxon>
        <taxon>Chytridiomycetes</taxon>
        <taxon>Rhizophlyctidales</taxon>
        <taxon>Rhizophlyctidaceae</taxon>
        <taxon>Rhizophlyctis</taxon>
    </lineage>
</organism>
<evidence type="ECO:0000256" key="1">
    <source>
        <dbReference type="ARBA" id="ARBA00004141"/>
    </source>
</evidence>
<keyword evidence="4 6" id="KW-0472">Membrane</keyword>
<evidence type="ECO:0000313" key="8">
    <source>
        <dbReference type="Proteomes" id="UP001212841"/>
    </source>
</evidence>
<keyword evidence="2 6" id="KW-0812">Transmembrane</keyword>
<dbReference type="EMBL" id="JADGJD010000464">
    <property type="protein sequence ID" value="KAJ3050844.1"/>
    <property type="molecule type" value="Genomic_DNA"/>
</dbReference>
<dbReference type="GO" id="GO:0016020">
    <property type="term" value="C:membrane"/>
    <property type="evidence" value="ECO:0007669"/>
    <property type="project" value="UniProtKB-SubCell"/>
</dbReference>
<evidence type="ECO:0000256" key="3">
    <source>
        <dbReference type="ARBA" id="ARBA00022989"/>
    </source>
</evidence>